<comment type="subcellular location">
    <subcellularLocation>
        <location evidence="1">Membrane</location>
        <topology evidence="1">Multi-pass membrane protein</topology>
    </subcellularLocation>
</comment>
<dbReference type="AlphaFoldDB" id="A0A835CVZ8"/>
<dbReference type="NCBIfam" id="TIGR00861">
    <property type="entry name" value="MIP"/>
    <property type="match status" value="1"/>
</dbReference>
<dbReference type="SUPFAM" id="SSF81338">
    <property type="entry name" value="Aquaporin-like"/>
    <property type="match status" value="1"/>
</dbReference>
<dbReference type="PANTHER" id="PTHR19139:SF291">
    <property type="entry name" value="AQUAPORIN"/>
    <property type="match status" value="1"/>
</dbReference>
<reference evidence="11 12" key="1">
    <citation type="submission" date="2020-08" db="EMBL/GenBank/DDBJ databases">
        <title>Aphidius gifuensis genome sequencing and assembly.</title>
        <authorList>
            <person name="Du Z."/>
        </authorList>
    </citation>
    <scope>NUCLEOTIDE SEQUENCE [LARGE SCALE GENOMIC DNA]</scope>
    <source>
        <strain evidence="11">YNYX2018</strain>
        <tissue evidence="11">Adults</tissue>
    </source>
</reference>
<dbReference type="GO" id="GO:0005886">
    <property type="term" value="C:plasma membrane"/>
    <property type="evidence" value="ECO:0007669"/>
    <property type="project" value="TreeGrafter"/>
</dbReference>
<evidence type="ECO:0000256" key="2">
    <source>
        <dbReference type="ARBA" id="ARBA00006175"/>
    </source>
</evidence>
<dbReference type="GO" id="GO:0015267">
    <property type="term" value="F:channel activity"/>
    <property type="evidence" value="ECO:0007669"/>
    <property type="project" value="InterPro"/>
</dbReference>
<evidence type="ECO:0000313" key="11">
    <source>
        <dbReference type="EMBL" id="KAF7997982.1"/>
    </source>
</evidence>
<evidence type="ECO:0000256" key="7">
    <source>
        <dbReference type="ARBA" id="ARBA00022989"/>
    </source>
</evidence>
<keyword evidence="4 9" id="KW-0813">Transport</keyword>
<feature type="transmembrane region" description="Helical" evidence="10">
    <location>
        <begin position="139"/>
        <end position="160"/>
    </location>
</feature>
<evidence type="ECO:0000256" key="6">
    <source>
        <dbReference type="ARBA" id="ARBA00022737"/>
    </source>
</evidence>
<keyword evidence="7 10" id="KW-1133">Transmembrane helix</keyword>
<dbReference type="Pfam" id="PF00230">
    <property type="entry name" value="MIP"/>
    <property type="match status" value="1"/>
</dbReference>
<evidence type="ECO:0000313" key="12">
    <source>
        <dbReference type="Proteomes" id="UP000639338"/>
    </source>
</evidence>
<dbReference type="InterPro" id="IPR023271">
    <property type="entry name" value="Aquaporin-like"/>
</dbReference>
<evidence type="ECO:0000256" key="9">
    <source>
        <dbReference type="RuleBase" id="RU000477"/>
    </source>
</evidence>
<evidence type="ECO:0000256" key="4">
    <source>
        <dbReference type="ARBA" id="ARBA00022448"/>
    </source>
</evidence>
<dbReference type="InterPro" id="IPR000425">
    <property type="entry name" value="MIP"/>
</dbReference>
<dbReference type="InterPro" id="IPR022357">
    <property type="entry name" value="MIP_CS"/>
</dbReference>
<dbReference type="PROSITE" id="PS00221">
    <property type="entry name" value="MIP"/>
    <property type="match status" value="1"/>
</dbReference>
<dbReference type="InterPro" id="IPR034294">
    <property type="entry name" value="Aquaporin_transptr"/>
</dbReference>
<organism evidence="11 12">
    <name type="scientific">Aphidius gifuensis</name>
    <name type="common">Parasitoid wasp</name>
    <dbReference type="NCBI Taxonomy" id="684658"/>
    <lineage>
        <taxon>Eukaryota</taxon>
        <taxon>Metazoa</taxon>
        <taxon>Ecdysozoa</taxon>
        <taxon>Arthropoda</taxon>
        <taxon>Hexapoda</taxon>
        <taxon>Insecta</taxon>
        <taxon>Pterygota</taxon>
        <taxon>Neoptera</taxon>
        <taxon>Endopterygota</taxon>
        <taxon>Hymenoptera</taxon>
        <taxon>Apocrita</taxon>
        <taxon>Ichneumonoidea</taxon>
        <taxon>Braconidae</taxon>
        <taxon>Aphidiinae</taxon>
        <taxon>Aphidius</taxon>
    </lineage>
</organism>
<comment type="caution">
    <text evidence="11">The sequence shown here is derived from an EMBL/GenBank/DDBJ whole genome shotgun (WGS) entry which is preliminary data.</text>
</comment>
<keyword evidence="8 10" id="KW-0472">Membrane</keyword>
<evidence type="ECO:0008006" key="13">
    <source>
        <dbReference type="Google" id="ProtNLM"/>
    </source>
</evidence>
<evidence type="ECO:0000256" key="3">
    <source>
        <dbReference type="ARBA" id="ARBA00011881"/>
    </source>
</evidence>
<proteinExistence type="inferred from homology"/>
<dbReference type="PANTHER" id="PTHR19139">
    <property type="entry name" value="AQUAPORIN TRANSPORTER"/>
    <property type="match status" value="1"/>
</dbReference>
<keyword evidence="12" id="KW-1185">Reference proteome</keyword>
<name>A0A835CVZ8_APHGI</name>
<gene>
    <name evidence="11" type="ORF">HCN44_009380</name>
</gene>
<accession>A0A835CVZ8</accession>
<comment type="similarity">
    <text evidence="2 9">Belongs to the MIP/aquaporin (TC 1.A.8) family.</text>
</comment>
<feature type="transmembrane region" description="Helical" evidence="10">
    <location>
        <begin position="20"/>
        <end position="45"/>
    </location>
</feature>
<dbReference type="EMBL" id="JACMRX010000001">
    <property type="protein sequence ID" value="KAF7997982.1"/>
    <property type="molecule type" value="Genomic_DNA"/>
</dbReference>
<evidence type="ECO:0000256" key="1">
    <source>
        <dbReference type="ARBA" id="ARBA00004141"/>
    </source>
</evidence>
<feature type="transmembrane region" description="Helical" evidence="10">
    <location>
        <begin position="214"/>
        <end position="231"/>
    </location>
</feature>
<comment type="subunit">
    <text evidence="3">Homotetramer.</text>
</comment>
<dbReference type="OrthoDB" id="1028014at2759"/>
<evidence type="ECO:0000256" key="8">
    <source>
        <dbReference type="ARBA" id="ARBA00023136"/>
    </source>
</evidence>
<feature type="transmembrane region" description="Helical" evidence="10">
    <location>
        <begin position="172"/>
        <end position="194"/>
    </location>
</feature>
<feature type="transmembrane region" description="Helical" evidence="10">
    <location>
        <begin position="51"/>
        <end position="73"/>
    </location>
</feature>
<evidence type="ECO:0000256" key="5">
    <source>
        <dbReference type="ARBA" id="ARBA00022692"/>
    </source>
</evidence>
<protein>
    <recommendedName>
        <fullName evidence="13">Aquaporin</fullName>
    </recommendedName>
</protein>
<dbReference type="Proteomes" id="UP000639338">
    <property type="component" value="Unassembled WGS sequence"/>
</dbReference>
<keyword evidence="6" id="KW-0677">Repeat</keyword>
<evidence type="ECO:0000256" key="10">
    <source>
        <dbReference type="SAM" id="Phobius"/>
    </source>
</evidence>
<dbReference type="Gene3D" id="1.20.1080.10">
    <property type="entry name" value="Glycerol uptake facilitator protein"/>
    <property type="match status" value="1"/>
</dbReference>
<dbReference type="PRINTS" id="PR00783">
    <property type="entry name" value="MINTRINSICP"/>
</dbReference>
<keyword evidence="5 9" id="KW-0812">Transmembrane</keyword>
<dbReference type="CDD" id="cd00333">
    <property type="entry name" value="MIP"/>
    <property type="match status" value="1"/>
</dbReference>
<sequence length="249" mass="25695">MGKGAKDFVGLEEVSRIDFLVSLFGEALGTFLLVLIGCASCITWSTTSAPTVLHIAFTFGLAVAALAQILGPVSGCHVNPAVTIGLLASGNCSLLKAICYVVCQCCGAIGGAAVLKIVIPDAIAMRGLGVTNLGEGVGTTQGMLMEIIVTFLLVLVVHAVTDPKRTDTTGWAPLAIGLTICVSHLAAIPITGSSMNPARTLGPAVIVGIWSNHWVYWAGPIIGGLLAGGIYKLGLRARSKDEDEASYDF</sequence>
<feature type="transmembrane region" description="Helical" evidence="10">
    <location>
        <begin position="94"/>
        <end position="119"/>
    </location>
</feature>